<gene>
    <name evidence="6" type="ORF">CUJ83_10180</name>
</gene>
<feature type="domain" description="Calx-beta" evidence="5">
    <location>
        <begin position="149"/>
        <end position="236"/>
    </location>
</feature>
<keyword evidence="3" id="KW-0106">Calcium</keyword>
<dbReference type="GO" id="GO:0098703">
    <property type="term" value="P:calcium ion import across plasma membrane"/>
    <property type="evidence" value="ECO:0007669"/>
    <property type="project" value="TreeGrafter"/>
</dbReference>
<evidence type="ECO:0000313" key="6">
    <source>
        <dbReference type="EMBL" id="MCD1295366.1"/>
    </source>
</evidence>
<feature type="domain" description="Calx-beta" evidence="5">
    <location>
        <begin position="363"/>
        <end position="461"/>
    </location>
</feature>
<dbReference type="Pfam" id="PF03160">
    <property type="entry name" value="Calx-beta"/>
    <property type="match status" value="3"/>
</dbReference>
<dbReference type="SMART" id="SM00237">
    <property type="entry name" value="Calx_beta"/>
    <property type="match status" value="4"/>
</dbReference>
<keyword evidence="7" id="KW-1185">Reference proteome</keyword>
<reference evidence="6 7" key="1">
    <citation type="submission" date="2017-11" db="EMBL/GenBank/DDBJ databases">
        <title>Isolation and Characterization of Family Methanocellaceae Species from Potential Methane Hydrate Area Offshore Southwestern Taiwan.</title>
        <authorList>
            <person name="Zhang W.-L."/>
            <person name="Chen W.-C."/>
            <person name="Lai M.-C."/>
            <person name="Chen S.-C."/>
        </authorList>
    </citation>
    <scope>NUCLEOTIDE SEQUENCE [LARGE SCALE GENOMIC DNA]</scope>
    <source>
        <strain evidence="6 7">CWC-04</strain>
    </source>
</reference>
<evidence type="ECO:0000256" key="1">
    <source>
        <dbReference type="ARBA" id="ARBA00022729"/>
    </source>
</evidence>
<evidence type="ECO:0000256" key="4">
    <source>
        <dbReference type="ARBA" id="ARBA00023065"/>
    </source>
</evidence>
<evidence type="ECO:0000259" key="5">
    <source>
        <dbReference type="SMART" id="SM00237"/>
    </source>
</evidence>
<keyword evidence="4" id="KW-0406">Ion transport</keyword>
<organism evidence="6 7">
    <name type="scientific">Methanooceanicella nereidis</name>
    <dbReference type="NCBI Taxonomy" id="2052831"/>
    <lineage>
        <taxon>Archaea</taxon>
        <taxon>Methanobacteriati</taxon>
        <taxon>Methanobacteriota</taxon>
        <taxon>Stenosarchaea group</taxon>
        <taxon>Methanomicrobia</taxon>
        <taxon>Methanocellales</taxon>
        <taxon>Methanocellaceae</taxon>
        <taxon>Methanooceanicella</taxon>
    </lineage>
</organism>
<accession>A0AAP2RD46</accession>
<dbReference type="Gene3D" id="2.60.40.2030">
    <property type="match status" value="4"/>
</dbReference>
<dbReference type="GO" id="GO:0005432">
    <property type="term" value="F:calcium:sodium antiporter activity"/>
    <property type="evidence" value="ECO:0007669"/>
    <property type="project" value="TreeGrafter"/>
</dbReference>
<keyword evidence="4" id="KW-0813">Transport</keyword>
<dbReference type="EMBL" id="PGCK01000008">
    <property type="protein sequence ID" value="MCD1295366.1"/>
    <property type="molecule type" value="Genomic_DNA"/>
</dbReference>
<sequence length="769" mass="83472">MQYIGGYMAVKKIDNRRSWYNNVLICSFVLLLTGALLFSLAAPMAWAVKDVNNKEIENGSSPIWPIFEGAEVGPNGTHIAHWGWHNLNSIPIEIPLGTDNYIKCQVIEPIPDQVPPTYFSPGRVFNNFTLIFGQNMQWHLSYNNNQNDSTINWNTCKKFITVSFESGSYVINEGETANISVILNAQAVSNVTVNYSSTIASGTLTFTPGVVKQYIEIPTVQNDVYDGTRNIDIGLIIPDTDANAGPGAIMNTTLTIIDDEPAPVISISPLHSVNEGDGTISVSVTKSGNTSVNASVDYSTNDGTAEAVSDYLAASGTLTFLPSETEKTVYINIVDDGIPEIPELFFVNLTDPVDATLSQFNVADIIINDNDLWPSVEFNLSSYTFNETDGTVTFTVIRTGNPIPASVNYSTNNGTALSGSDYASASGKLFFGLNENEKTFTVNISDDSLGEGDEFFFVNLSDPVLASLGSNSIAIVNIVDNEPKPAVQFSSPRCYVDENDGSIVVTVSMTGQTSRNVTVDYATGNGTAEYGLDYTAASGTLTFEPGDTSKTFRIYILDDVLAEDNETINLTLSNLSANAVFGTRVTSVVEIIDDDSAETSFVINLQPGWNLISIPLMNDTIWASQLQDIGISMVAEYVNTTDGFNMYMAGISPSEDDIQIKIDYAYYVFCDRETTFTVIGVLPGSRSIAIYSGYNMIGWSTLSTSNAKAVCELLNGNQIIFRYNNANDGFDVYMEMISPDEDSFVMGPGEGYYVYSDSAETQTLPFGGV</sequence>
<dbReference type="AlphaFoldDB" id="A0AAP2RD46"/>
<protein>
    <recommendedName>
        <fullName evidence="5">Calx-beta domain-containing protein</fullName>
    </recommendedName>
</protein>
<dbReference type="InterPro" id="IPR003644">
    <property type="entry name" value="Calx_beta"/>
</dbReference>
<feature type="domain" description="Calx-beta" evidence="5">
    <location>
        <begin position="252"/>
        <end position="350"/>
    </location>
</feature>
<evidence type="ECO:0000256" key="3">
    <source>
        <dbReference type="ARBA" id="ARBA00022837"/>
    </source>
</evidence>
<keyword evidence="1" id="KW-0732">Signal</keyword>
<dbReference type="GO" id="GO:0016020">
    <property type="term" value="C:membrane"/>
    <property type="evidence" value="ECO:0007669"/>
    <property type="project" value="InterPro"/>
</dbReference>
<dbReference type="Proteomes" id="UP001320159">
    <property type="component" value="Unassembled WGS sequence"/>
</dbReference>
<dbReference type="SUPFAM" id="SSF141072">
    <property type="entry name" value="CalX-like"/>
    <property type="match status" value="4"/>
</dbReference>
<dbReference type="GO" id="GO:0007154">
    <property type="term" value="P:cell communication"/>
    <property type="evidence" value="ECO:0007669"/>
    <property type="project" value="InterPro"/>
</dbReference>
<name>A0AAP2RD46_9EURY</name>
<feature type="domain" description="Calx-beta" evidence="5">
    <location>
        <begin position="474"/>
        <end position="573"/>
    </location>
</feature>
<dbReference type="PANTHER" id="PTHR11878:SF65">
    <property type="entry name" value="NA_CA-EXCHANGE PROTEIN, ISOFORM G"/>
    <property type="match status" value="1"/>
</dbReference>
<evidence type="ECO:0000313" key="7">
    <source>
        <dbReference type="Proteomes" id="UP001320159"/>
    </source>
</evidence>
<proteinExistence type="predicted"/>
<comment type="caution">
    <text evidence="6">The sequence shown here is derived from an EMBL/GenBank/DDBJ whole genome shotgun (WGS) entry which is preliminary data.</text>
</comment>
<dbReference type="PANTHER" id="PTHR11878">
    <property type="entry name" value="SODIUM/CALCIUM EXCHANGER"/>
    <property type="match status" value="1"/>
</dbReference>
<keyword evidence="2" id="KW-0677">Repeat</keyword>
<evidence type="ECO:0000256" key="2">
    <source>
        <dbReference type="ARBA" id="ARBA00022737"/>
    </source>
</evidence>
<dbReference type="InterPro" id="IPR038081">
    <property type="entry name" value="CalX-like_sf"/>
</dbReference>
<dbReference type="InterPro" id="IPR051171">
    <property type="entry name" value="CaCA"/>
</dbReference>